<sequence length="249" mass="29121">MKVNFFDYQIYSDDLDRISLSKKVVINTINQYSFCVAEEDEEFKNSLLNSDFLIPDGEGIVLMSSFLFNNRVKKISGFDLHKHLLEKSNKEKLKCFYLGSTNAVLEKITKNLEYEYPDIVVETYSPPFKSQLSEQDNEVIADKINSFNPDIVFVGMTAPKQEKWVNQNKHKLNTKLICSIGAVFDFYAGTVKRPSKILISLKLEWFGRLLSNPKRLWKRYIYYGPIFIYTCVNQYFKMKFLKVFKTNPV</sequence>
<name>A0A4Q7PBD2_9BACT</name>
<dbReference type="RefSeq" id="WP_130275840.1">
    <property type="nucleotide sequence ID" value="NZ_SGXG01000001.1"/>
</dbReference>
<dbReference type="AlphaFoldDB" id="A0A4Q7PBD2"/>
<proteinExistence type="predicted"/>
<evidence type="ECO:0000313" key="3">
    <source>
        <dbReference type="EMBL" id="RZS96998.1"/>
    </source>
</evidence>
<dbReference type="Pfam" id="PF03808">
    <property type="entry name" value="Glyco_tran_WecG"/>
    <property type="match status" value="1"/>
</dbReference>
<reference evidence="3 4" key="1">
    <citation type="submission" date="2019-02" db="EMBL/GenBank/DDBJ databases">
        <title>Genomic Encyclopedia of Archaeal and Bacterial Type Strains, Phase II (KMG-II): from individual species to whole genera.</title>
        <authorList>
            <person name="Goeker M."/>
        </authorList>
    </citation>
    <scope>NUCLEOTIDE SEQUENCE [LARGE SCALE GENOMIC DNA]</scope>
    <source>
        <strain evidence="3 4">DSM 21411</strain>
    </source>
</reference>
<organism evidence="3 4">
    <name type="scientific">Cecembia calidifontis</name>
    <dbReference type="NCBI Taxonomy" id="1187080"/>
    <lineage>
        <taxon>Bacteria</taxon>
        <taxon>Pseudomonadati</taxon>
        <taxon>Bacteroidota</taxon>
        <taxon>Cytophagia</taxon>
        <taxon>Cytophagales</taxon>
        <taxon>Cyclobacteriaceae</taxon>
        <taxon>Cecembia</taxon>
    </lineage>
</organism>
<dbReference type="PANTHER" id="PTHR34136:SF1">
    <property type="entry name" value="UDP-N-ACETYL-D-MANNOSAMINURONIC ACID TRANSFERASE"/>
    <property type="match status" value="1"/>
</dbReference>
<keyword evidence="1" id="KW-0328">Glycosyltransferase</keyword>
<dbReference type="NCBIfam" id="TIGR00696">
    <property type="entry name" value="wecG_tagA_cpsF"/>
    <property type="match status" value="1"/>
</dbReference>
<keyword evidence="4" id="KW-1185">Reference proteome</keyword>
<dbReference type="OrthoDB" id="9771846at2"/>
<dbReference type="CDD" id="cd06533">
    <property type="entry name" value="Glyco_transf_WecG_TagA"/>
    <property type="match status" value="1"/>
</dbReference>
<dbReference type="PANTHER" id="PTHR34136">
    <property type="match status" value="1"/>
</dbReference>
<keyword evidence="2 3" id="KW-0808">Transferase</keyword>
<gene>
    <name evidence="3" type="ORF">BC751_2595</name>
</gene>
<dbReference type="InterPro" id="IPR004629">
    <property type="entry name" value="WecG_TagA_CpsF"/>
</dbReference>
<comment type="caution">
    <text evidence="3">The sequence shown here is derived from an EMBL/GenBank/DDBJ whole genome shotgun (WGS) entry which is preliminary data.</text>
</comment>
<evidence type="ECO:0000256" key="2">
    <source>
        <dbReference type="ARBA" id="ARBA00022679"/>
    </source>
</evidence>
<protein>
    <submittedName>
        <fullName evidence="3">N-acetylglucosaminyldiphosphoundecaprenol N-acetyl-beta-D-mannosaminyltransferase</fullName>
    </submittedName>
</protein>
<evidence type="ECO:0000256" key="1">
    <source>
        <dbReference type="ARBA" id="ARBA00022676"/>
    </source>
</evidence>
<dbReference type="Proteomes" id="UP000292209">
    <property type="component" value="Unassembled WGS sequence"/>
</dbReference>
<accession>A0A4Q7PBD2</accession>
<dbReference type="EMBL" id="SGXG01000001">
    <property type="protein sequence ID" value="RZS96998.1"/>
    <property type="molecule type" value="Genomic_DNA"/>
</dbReference>
<evidence type="ECO:0000313" key="4">
    <source>
        <dbReference type="Proteomes" id="UP000292209"/>
    </source>
</evidence>
<dbReference type="GO" id="GO:0016758">
    <property type="term" value="F:hexosyltransferase activity"/>
    <property type="evidence" value="ECO:0007669"/>
    <property type="project" value="TreeGrafter"/>
</dbReference>